<dbReference type="EMBL" id="HBUF01200100">
    <property type="protein sequence ID" value="CAG6661589.1"/>
    <property type="molecule type" value="Transcribed_RNA"/>
</dbReference>
<dbReference type="EMBL" id="HBUF01357886">
    <property type="protein sequence ID" value="CAG6718796.1"/>
    <property type="molecule type" value="Transcribed_RNA"/>
</dbReference>
<dbReference type="EMBL" id="HBUF01138974">
    <property type="protein sequence ID" value="CAG6645882.1"/>
    <property type="molecule type" value="Transcribed_RNA"/>
</dbReference>
<dbReference type="EMBL" id="HBUF01138978">
    <property type="protein sequence ID" value="CAG6645894.1"/>
    <property type="molecule type" value="Transcribed_RNA"/>
</dbReference>
<accession>A0A8D8W4V9</accession>
<dbReference type="EMBL" id="HBUF01138977">
    <property type="protein sequence ID" value="CAG6645891.1"/>
    <property type="molecule type" value="Transcribed_RNA"/>
</dbReference>
<dbReference type="EMBL" id="HBUF01357887">
    <property type="protein sequence ID" value="CAG6718798.1"/>
    <property type="molecule type" value="Transcribed_RNA"/>
</dbReference>
<dbReference type="EMBL" id="HBUF01138979">
    <property type="protein sequence ID" value="CAG6645897.1"/>
    <property type="molecule type" value="Transcribed_RNA"/>
</dbReference>
<organism evidence="1">
    <name type="scientific">Cacopsylla melanoneura</name>
    <dbReference type="NCBI Taxonomy" id="428564"/>
    <lineage>
        <taxon>Eukaryota</taxon>
        <taxon>Metazoa</taxon>
        <taxon>Ecdysozoa</taxon>
        <taxon>Arthropoda</taxon>
        <taxon>Hexapoda</taxon>
        <taxon>Insecta</taxon>
        <taxon>Pterygota</taxon>
        <taxon>Neoptera</taxon>
        <taxon>Paraneoptera</taxon>
        <taxon>Hemiptera</taxon>
        <taxon>Sternorrhyncha</taxon>
        <taxon>Psylloidea</taxon>
        <taxon>Psyllidae</taxon>
        <taxon>Psyllinae</taxon>
        <taxon>Cacopsylla</taxon>
    </lineage>
</organism>
<dbReference type="EMBL" id="HBUF01138972">
    <property type="protein sequence ID" value="CAG6645876.1"/>
    <property type="molecule type" value="Transcribed_RNA"/>
</dbReference>
<dbReference type="AlphaFoldDB" id="A0A8D8W4V9"/>
<evidence type="ECO:0000313" key="1">
    <source>
        <dbReference type="EMBL" id="CAG6645888.1"/>
    </source>
</evidence>
<dbReference type="EMBL" id="HBUF01138975">
    <property type="protein sequence ID" value="CAG6645885.1"/>
    <property type="molecule type" value="Transcribed_RNA"/>
</dbReference>
<name>A0A8D8W4V9_9HEMI</name>
<dbReference type="EMBL" id="HBUF01138976">
    <property type="protein sequence ID" value="CAG6645888.1"/>
    <property type="molecule type" value="Transcribed_RNA"/>
</dbReference>
<protein>
    <submittedName>
        <fullName evidence="1">Uncharacterized protein</fullName>
    </submittedName>
</protein>
<dbReference type="EMBL" id="HBUF01200101">
    <property type="protein sequence ID" value="CAG6661592.1"/>
    <property type="molecule type" value="Transcribed_RNA"/>
</dbReference>
<sequence>MWSVQRFDDISYSPWCCVDHASSYSVWFNCAFTKCGGSRGRHRSRPVGNVGRHRCHLRDHIRCKRNRPHPRSQRSSLFCHHVEFRRICTVSNTWFFVVS</sequence>
<dbReference type="EMBL" id="HBUF01138973">
    <property type="protein sequence ID" value="CAG6645879.1"/>
    <property type="molecule type" value="Transcribed_RNA"/>
</dbReference>
<dbReference type="EMBL" id="HBUF01537728">
    <property type="protein sequence ID" value="CAG6753892.1"/>
    <property type="molecule type" value="Transcribed_RNA"/>
</dbReference>
<dbReference type="EMBL" id="HBUF01537727">
    <property type="protein sequence ID" value="CAG6753890.1"/>
    <property type="molecule type" value="Transcribed_RNA"/>
</dbReference>
<proteinExistence type="predicted"/>
<reference evidence="1" key="1">
    <citation type="submission" date="2021-05" db="EMBL/GenBank/DDBJ databases">
        <authorList>
            <person name="Alioto T."/>
            <person name="Alioto T."/>
            <person name="Gomez Garrido J."/>
        </authorList>
    </citation>
    <scope>NUCLEOTIDE SEQUENCE</scope>
</reference>